<dbReference type="EMBL" id="GDID01001683">
    <property type="protein sequence ID" value="JAP94923.1"/>
    <property type="molecule type" value="Transcribed_RNA"/>
</dbReference>
<dbReference type="AlphaFoldDB" id="A0A146KDU9"/>
<sequence length="795" mass="93299">NNEDLMMEDDLPEFIDADQEFEADPNHEMFAPLQQQLKNDQLIDMRKAKESLQELRKMVQMLQDDQETAGVEMHHFQKQLSDNQQKIEKLDNEHAKTLAARNEIELQLKIVSDDLKQENEMIERLQNEEMQIREQNQKAAQQIIQCATQNEELKSDALVRKRTVYRAEEQIRQEEQQKLNQEGLIELQQNQLTQQQNSEVFLLKQLQIQQQESAEAQGILDEALKNMDFIQQEIQVTKKNWALLLKKIEQKTEFVKSFLQNQLNEADSTKISLQQGIRSGQKAKLEVRNACVKKIDETRRLQNKKQNIVDQREILKNEVIGQLQQKYQQLEAACQEKSIQLDQVNFQLQKEMKNIQDISKQNDKAQRDLNNLENNILIKNAEQAADNRQLINLKQELQNTKQQIIELQREVEKQENEISRRRFDAVNSQGVVDSLTNAQDALMKEVTEKDKLITSYEQQIRKNANSIEQRSSAITRLNKKLEEHMKAHPESDNGPLQAELNNLGKELHLAAKMVREVQSQWLRSQTELVEFSQQLQQDMEEIRDKDEQKQLLERKLKDLDYENQINNLKIDSVKRDIEFMHKDMTQLAEKIVKIDQKVMQMNESNFDAEAVSQEQIDIQHEKSVNLKHQIQQFHEEKQNLGAMLIEIEEQILLVQRKIAIQQQLMVSIKKNTSLQNKGEIAELEQQVHNYECQINQLKKQQREIQVKLQKGIEMRSIHISSVRAMQSVQKEGSVQTGALVSQELDTIQYKIRTNQQKLEKAKRQFGEIQNQVNQVEEEGVELQGVVDQFRMRLQQ</sequence>
<reference evidence="2" key="1">
    <citation type="submission" date="2015-07" db="EMBL/GenBank/DDBJ databases">
        <title>Adaptation to a free-living lifestyle via gene acquisitions in the diplomonad Trepomonas sp. PC1.</title>
        <authorList>
            <person name="Xu F."/>
            <person name="Jerlstrom-Hultqvist J."/>
            <person name="Kolisko M."/>
            <person name="Simpson A.G.B."/>
            <person name="Roger A.J."/>
            <person name="Svard S.G."/>
            <person name="Andersson J.O."/>
        </authorList>
    </citation>
    <scope>NUCLEOTIDE SEQUENCE</scope>
    <source>
        <strain evidence="2">PC1</strain>
    </source>
</reference>
<dbReference type="PANTHER" id="PTHR16275:SF8">
    <property type="entry name" value="COILED-COIL DOMAIN-CONTAINING PROTEIN 40"/>
    <property type="match status" value="1"/>
</dbReference>
<gene>
    <name evidence="2" type="ORF">TPC1_12244</name>
</gene>
<keyword evidence="1" id="KW-0175">Coiled coil</keyword>
<dbReference type="GO" id="GO:0005737">
    <property type="term" value="C:cytoplasm"/>
    <property type="evidence" value="ECO:0007669"/>
    <property type="project" value="TreeGrafter"/>
</dbReference>
<organism evidence="2">
    <name type="scientific">Trepomonas sp. PC1</name>
    <dbReference type="NCBI Taxonomy" id="1076344"/>
    <lineage>
        <taxon>Eukaryota</taxon>
        <taxon>Metamonada</taxon>
        <taxon>Diplomonadida</taxon>
        <taxon>Hexamitidae</taxon>
        <taxon>Hexamitinae</taxon>
        <taxon>Trepomonas</taxon>
    </lineage>
</organism>
<proteinExistence type="predicted"/>
<feature type="coiled-coil region" evidence="1">
    <location>
        <begin position="680"/>
        <end position="707"/>
    </location>
</feature>
<feature type="coiled-coil region" evidence="1">
    <location>
        <begin position="528"/>
        <end position="562"/>
    </location>
</feature>
<feature type="non-terminal residue" evidence="2">
    <location>
        <position position="1"/>
    </location>
</feature>
<accession>A0A146KDU9</accession>
<protein>
    <submittedName>
        <fullName evidence="2">Uncharacterized protein</fullName>
    </submittedName>
</protein>
<feature type="coiled-coil region" evidence="1">
    <location>
        <begin position="744"/>
        <end position="778"/>
    </location>
</feature>
<feature type="coiled-coil region" evidence="1">
    <location>
        <begin position="38"/>
        <end position="145"/>
    </location>
</feature>
<evidence type="ECO:0000256" key="1">
    <source>
        <dbReference type="SAM" id="Coils"/>
    </source>
</evidence>
<dbReference type="InterPro" id="IPR037386">
    <property type="entry name" value="CCDC40"/>
</dbReference>
<feature type="coiled-coil region" evidence="1">
    <location>
        <begin position="298"/>
        <end position="424"/>
    </location>
</feature>
<dbReference type="GO" id="GO:0035082">
    <property type="term" value="P:axoneme assembly"/>
    <property type="evidence" value="ECO:0007669"/>
    <property type="project" value="InterPro"/>
</dbReference>
<name>A0A146KDU9_9EUKA</name>
<evidence type="ECO:0000313" key="2">
    <source>
        <dbReference type="EMBL" id="JAP94923.1"/>
    </source>
</evidence>
<dbReference type="PANTHER" id="PTHR16275">
    <property type="entry name" value="COILED-COIL DOMAIN-CONTAINING PROTEIN 40"/>
    <property type="match status" value="1"/>
</dbReference>